<dbReference type="PATRIC" id="fig|1641388.3.peg.156"/>
<dbReference type="InterPro" id="IPR019004">
    <property type="entry name" value="YqeY/Aim41"/>
</dbReference>
<dbReference type="PANTHER" id="PTHR28055:SF1">
    <property type="entry name" value="ALTERED INHERITANCE OF MITOCHONDRIA PROTEIN 41, MITOCHONDRIAL"/>
    <property type="match status" value="1"/>
</dbReference>
<dbReference type="PANTHER" id="PTHR28055">
    <property type="entry name" value="ALTERED INHERITANCE OF MITOCHONDRIA PROTEIN 41, MITOCHONDRIAL"/>
    <property type="match status" value="1"/>
</dbReference>
<dbReference type="GO" id="GO:0016884">
    <property type="term" value="F:carbon-nitrogen ligase activity, with glutamine as amido-N-donor"/>
    <property type="evidence" value="ECO:0007669"/>
    <property type="project" value="InterPro"/>
</dbReference>
<organism evidence="1 2">
    <name type="scientific">candidate division WS6 bacterium 36_33</name>
    <dbReference type="NCBI Taxonomy" id="1641388"/>
    <lineage>
        <taxon>Bacteria</taxon>
        <taxon>Candidatus Dojkabacteria</taxon>
    </lineage>
</organism>
<evidence type="ECO:0000313" key="2">
    <source>
        <dbReference type="Proteomes" id="UP000053469"/>
    </source>
</evidence>
<name>A0A101GZ30_9BACT</name>
<dbReference type="Proteomes" id="UP000053469">
    <property type="component" value="Unassembled WGS sequence"/>
</dbReference>
<dbReference type="InterPro" id="IPR042184">
    <property type="entry name" value="YqeY/Aim41_N"/>
</dbReference>
<dbReference type="InterPro" id="IPR003789">
    <property type="entry name" value="Asn/Gln_tRNA_amidoTrase-B-like"/>
</dbReference>
<sequence length="147" mass="16747">MSLTDTLRKDMFKAVKDGAKNESEILKMALASIKNVQIESDEELTDKDVQKILRSEVKKIKDSIEQFKKMERDDLVTKEVTQLEVLQSYLPQPMSEDEVRKVVEAKVKELNAESMRDMGKVMGVVMKELEGKTDGNIVKDIVQDILS</sequence>
<dbReference type="Pfam" id="PF09424">
    <property type="entry name" value="YqeY"/>
    <property type="match status" value="1"/>
</dbReference>
<comment type="caution">
    <text evidence="1">The sequence shown here is derived from an EMBL/GenBank/DDBJ whole genome shotgun (WGS) entry which is preliminary data.</text>
</comment>
<protein>
    <submittedName>
        <fullName evidence="1">Uncharacterized protein yqeY</fullName>
    </submittedName>
</protein>
<dbReference type="Gene3D" id="1.10.1510.10">
    <property type="entry name" value="Uncharacterised protein YqeY/AIM41 PF09424, N-terminal domain"/>
    <property type="match status" value="1"/>
</dbReference>
<evidence type="ECO:0000313" key="1">
    <source>
        <dbReference type="EMBL" id="KUK67325.1"/>
    </source>
</evidence>
<dbReference type="InterPro" id="IPR023168">
    <property type="entry name" value="GatB_Yqey_C_2"/>
</dbReference>
<accession>A0A101GZ30</accession>
<dbReference type="AlphaFoldDB" id="A0A101GZ30"/>
<dbReference type="SUPFAM" id="SSF89095">
    <property type="entry name" value="GatB/YqeY motif"/>
    <property type="match status" value="1"/>
</dbReference>
<reference evidence="2" key="1">
    <citation type="journal article" date="2015" name="MBio">
        <title>Genome-Resolved Metagenomic Analysis Reveals Roles for Candidate Phyla and Other Microbial Community Members in Biogeochemical Transformations in Oil Reservoirs.</title>
        <authorList>
            <person name="Hu P."/>
            <person name="Tom L."/>
            <person name="Singh A."/>
            <person name="Thomas B.C."/>
            <person name="Baker B.J."/>
            <person name="Piceno Y.M."/>
            <person name="Andersen G.L."/>
            <person name="Banfield J.F."/>
        </authorList>
    </citation>
    <scope>NUCLEOTIDE SEQUENCE [LARGE SCALE GENOMIC DNA]</scope>
</reference>
<dbReference type="EMBL" id="LGGI01000019">
    <property type="protein sequence ID" value="KUK67325.1"/>
    <property type="molecule type" value="Genomic_DNA"/>
</dbReference>
<proteinExistence type="predicted"/>
<gene>
    <name evidence="1" type="ORF">XD87_0197</name>
</gene>
<dbReference type="Gene3D" id="1.10.10.410">
    <property type="match status" value="1"/>
</dbReference>